<organism evidence="2 3">
    <name type="scientific">Robiginitalea biformata (strain ATCC BAA-864 / DSM 15991 / KCTC 12146 / HTCC2501)</name>
    <dbReference type="NCBI Taxonomy" id="313596"/>
    <lineage>
        <taxon>Bacteria</taxon>
        <taxon>Pseudomonadati</taxon>
        <taxon>Bacteroidota</taxon>
        <taxon>Flavobacteriia</taxon>
        <taxon>Flavobacteriales</taxon>
        <taxon>Flavobacteriaceae</taxon>
        <taxon>Robiginitalea</taxon>
    </lineage>
</organism>
<keyword evidence="3" id="KW-1185">Reference proteome</keyword>
<feature type="region of interest" description="Disordered" evidence="1">
    <location>
        <begin position="1"/>
        <end position="21"/>
    </location>
</feature>
<dbReference type="EMBL" id="CP001712">
    <property type="protein sequence ID" value="EAR15922.1"/>
    <property type="molecule type" value="Genomic_DNA"/>
</dbReference>
<reference evidence="2 3" key="1">
    <citation type="journal article" date="2009" name="J. Bacteriol.">
        <title>Complete genome sequence of Robiginitalea biformata HTCC2501.</title>
        <authorList>
            <person name="Oh H.M."/>
            <person name="Giovannoni S.J."/>
            <person name="Lee K."/>
            <person name="Ferriera S."/>
            <person name="Johnson J."/>
            <person name="Cho J.C."/>
        </authorList>
    </citation>
    <scope>NUCLEOTIDE SEQUENCE [LARGE SCALE GENOMIC DNA]</scope>
    <source>
        <strain evidence="3">ATCC BAA-864 / HTCC2501 / KCTC 12146</strain>
    </source>
</reference>
<name>A4CG64_ROBBH</name>
<evidence type="ECO:0000313" key="2">
    <source>
        <dbReference type="EMBL" id="EAR15922.1"/>
    </source>
</evidence>
<dbReference type="AlphaFoldDB" id="A4CG64"/>
<dbReference type="Proteomes" id="UP000009049">
    <property type="component" value="Chromosome"/>
</dbReference>
<dbReference type="STRING" id="313596.RB2501_03470"/>
<sequence>MSMRASEKGLAKARAAKFPQA</sequence>
<feature type="compositionally biased region" description="Basic and acidic residues" evidence="1">
    <location>
        <begin position="1"/>
        <end position="10"/>
    </location>
</feature>
<dbReference type="KEGG" id="rbi:RB2501_03470"/>
<gene>
    <name evidence="2" type="ordered locus">RB2501_03470</name>
</gene>
<accession>A4CG64</accession>
<proteinExistence type="predicted"/>
<evidence type="ECO:0000313" key="3">
    <source>
        <dbReference type="Proteomes" id="UP000009049"/>
    </source>
</evidence>
<protein>
    <submittedName>
        <fullName evidence="2">Uncharacterized protein</fullName>
    </submittedName>
</protein>
<evidence type="ECO:0000256" key="1">
    <source>
        <dbReference type="SAM" id="MobiDB-lite"/>
    </source>
</evidence>
<dbReference type="HOGENOM" id="CLU_3426682_0_0_10"/>